<dbReference type="SUPFAM" id="SSF56300">
    <property type="entry name" value="Metallo-dependent phosphatases"/>
    <property type="match status" value="1"/>
</dbReference>
<keyword evidence="3" id="KW-1185">Reference proteome</keyword>
<dbReference type="InParanoid" id="A0A2K1KLM9"/>
<reference evidence="1 3" key="2">
    <citation type="journal article" date="2018" name="Plant J.">
        <title>The Physcomitrella patens chromosome-scale assembly reveals moss genome structure and evolution.</title>
        <authorList>
            <person name="Lang D."/>
            <person name="Ullrich K.K."/>
            <person name="Murat F."/>
            <person name="Fuchs J."/>
            <person name="Jenkins J."/>
            <person name="Haas F.B."/>
            <person name="Piednoel M."/>
            <person name="Gundlach H."/>
            <person name="Van Bel M."/>
            <person name="Meyberg R."/>
            <person name="Vives C."/>
            <person name="Morata J."/>
            <person name="Symeonidi A."/>
            <person name="Hiss M."/>
            <person name="Muchero W."/>
            <person name="Kamisugi Y."/>
            <person name="Saleh O."/>
            <person name="Blanc G."/>
            <person name="Decker E.L."/>
            <person name="van Gessel N."/>
            <person name="Grimwood J."/>
            <person name="Hayes R.D."/>
            <person name="Graham S.W."/>
            <person name="Gunter L.E."/>
            <person name="McDaniel S.F."/>
            <person name="Hoernstein S.N.W."/>
            <person name="Larsson A."/>
            <person name="Li F.W."/>
            <person name="Perroud P.F."/>
            <person name="Phillips J."/>
            <person name="Ranjan P."/>
            <person name="Rokshar D.S."/>
            <person name="Rothfels C.J."/>
            <person name="Schneider L."/>
            <person name="Shu S."/>
            <person name="Stevenson D.W."/>
            <person name="Thummler F."/>
            <person name="Tillich M."/>
            <person name="Villarreal Aguilar J.C."/>
            <person name="Widiez T."/>
            <person name="Wong G.K."/>
            <person name="Wymore A."/>
            <person name="Zhang Y."/>
            <person name="Zimmer A.D."/>
            <person name="Quatrano R.S."/>
            <person name="Mayer K.F.X."/>
            <person name="Goodstein D."/>
            <person name="Casacuberta J.M."/>
            <person name="Vandepoele K."/>
            <person name="Reski R."/>
            <person name="Cuming A.C."/>
            <person name="Tuskan G.A."/>
            <person name="Maumus F."/>
            <person name="Salse J."/>
            <person name="Schmutz J."/>
            <person name="Rensing S.A."/>
        </authorList>
    </citation>
    <scope>NUCLEOTIDE SEQUENCE [LARGE SCALE GENOMIC DNA]</scope>
    <source>
        <strain evidence="2 3">cv. Gransden 2004</strain>
    </source>
</reference>
<evidence type="ECO:0000313" key="2">
    <source>
        <dbReference type="EnsemblPlants" id="PAC:32919125.CDS.1"/>
    </source>
</evidence>
<evidence type="ECO:0000313" key="3">
    <source>
        <dbReference type="Proteomes" id="UP000006727"/>
    </source>
</evidence>
<accession>A0A2K1KLM9</accession>
<protein>
    <recommendedName>
        <fullName evidence="4">Calcineurin-like phosphoesterase domain-containing protein</fullName>
    </recommendedName>
</protein>
<gene>
    <name evidence="1" type="ORF">PHYPA_005577</name>
</gene>
<dbReference type="Gramene" id="Pp3c4_390V3.1">
    <property type="protein sequence ID" value="PAC:32919125.CDS.1"/>
    <property type="gene ID" value="Pp3c4_390"/>
</dbReference>
<name>A0A2K1KLM9_PHYPA</name>
<dbReference type="AlphaFoldDB" id="A0A2K1KLM9"/>
<dbReference type="PaxDb" id="3218-PP1S267_74V6.1"/>
<dbReference type="EnsemblPlants" id="Pp3c4_390V3.1">
    <property type="protein sequence ID" value="PAC:32919125.CDS.1"/>
    <property type="gene ID" value="Pp3c4_390"/>
</dbReference>
<proteinExistence type="predicted"/>
<dbReference type="STRING" id="3218.A0A2K1KLM9"/>
<dbReference type="PANTHER" id="PTHR47474:SF1">
    <property type="entry name" value="TYROSINE-PROTEIN PHOSPHATASE RLPH2"/>
    <property type="match status" value="1"/>
</dbReference>
<reference evidence="1 3" key="1">
    <citation type="journal article" date="2008" name="Science">
        <title>The Physcomitrella genome reveals evolutionary insights into the conquest of land by plants.</title>
        <authorList>
            <person name="Rensing S."/>
            <person name="Lang D."/>
            <person name="Zimmer A."/>
            <person name="Terry A."/>
            <person name="Salamov A."/>
            <person name="Shapiro H."/>
            <person name="Nishiyama T."/>
            <person name="Perroud P.-F."/>
            <person name="Lindquist E."/>
            <person name="Kamisugi Y."/>
            <person name="Tanahashi T."/>
            <person name="Sakakibara K."/>
            <person name="Fujita T."/>
            <person name="Oishi K."/>
            <person name="Shin-I T."/>
            <person name="Kuroki Y."/>
            <person name="Toyoda A."/>
            <person name="Suzuki Y."/>
            <person name="Hashimoto A."/>
            <person name="Yamaguchi K."/>
            <person name="Sugano A."/>
            <person name="Kohara Y."/>
            <person name="Fujiyama A."/>
            <person name="Anterola A."/>
            <person name="Aoki S."/>
            <person name="Ashton N."/>
            <person name="Barbazuk W.B."/>
            <person name="Barker E."/>
            <person name="Bennetzen J."/>
            <person name="Bezanilla M."/>
            <person name="Blankenship R."/>
            <person name="Cho S.H."/>
            <person name="Dutcher S."/>
            <person name="Estelle M."/>
            <person name="Fawcett J.A."/>
            <person name="Gundlach H."/>
            <person name="Hanada K."/>
            <person name="Heyl A."/>
            <person name="Hicks K.A."/>
            <person name="Hugh J."/>
            <person name="Lohr M."/>
            <person name="Mayer K."/>
            <person name="Melkozernov A."/>
            <person name="Murata T."/>
            <person name="Nelson D."/>
            <person name="Pils B."/>
            <person name="Prigge M."/>
            <person name="Reiss B."/>
            <person name="Renner T."/>
            <person name="Rombauts S."/>
            <person name="Rushton P."/>
            <person name="Sanderfoot A."/>
            <person name="Schween G."/>
            <person name="Shiu S.-H."/>
            <person name="Stueber K."/>
            <person name="Theodoulou F.L."/>
            <person name="Tu H."/>
            <person name="Van de Peer Y."/>
            <person name="Verrier P.J."/>
            <person name="Waters E."/>
            <person name="Wood A."/>
            <person name="Yang L."/>
            <person name="Cove D."/>
            <person name="Cuming A."/>
            <person name="Hasebe M."/>
            <person name="Lucas S."/>
            <person name="Mishler D.B."/>
            <person name="Reski R."/>
            <person name="Grigoriev I."/>
            <person name="Quatrano R.S."/>
            <person name="Boore J.L."/>
        </authorList>
    </citation>
    <scope>NUCLEOTIDE SEQUENCE [LARGE SCALE GENOMIC DNA]</scope>
    <source>
        <strain evidence="2 3">cv. Gransden 2004</strain>
    </source>
</reference>
<evidence type="ECO:0008006" key="4">
    <source>
        <dbReference type="Google" id="ProtNLM"/>
    </source>
</evidence>
<sequence>MVEAKRMTICVGDIHGHLDRLKVLWRNLEFKLRSVSFASSTVIFLGEYNDRGPDS</sequence>
<dbReference type="InterPro" id="IPR029052">
    <property type="entry name" value="Metallo-depent_PP-like"/>
</dbReference>
<reference evidence="2" key="3">
    <citation type="submission" date="2020-12" db="UniProtKB">
        <authorList>
            <consortium name="EnsemblPlants"/>
        </authorList>
    </citation>
    <scope>IDENTIFICATION</scope>
</reference>
<organism evidence="1">
    <name type="scientific">Physcomitrium patens</name>
    <name type="common">Spreading-leaved earth moss</name>
    <name type="synonym">Physcomitrella patens</name>
    <dbReference type="NCBI Taxonomy" id="3218"/>
    <lineage>
        <taxon>Eukaryota</taxon>
        <taxon>Viridiplantae</taxon>
        <taxon>Streptophyta</taxon>
        <taxon>Embryophyta</taxon>
        <taxon>Bryophyta</taxon>
        <taxon>Bryophytina</taxon>
        <taxon>Bryopsida</taxon>
        <taxon>Funariidae</taxon>
        <taxon>Funariales</taxon>
        <taxon>Funariaceae</taxon>
        <taxon>Physcomitrium</taxon>
    </lineage>
</organism>
<dbReference type="Proteomes" id="UP000006727">
    <property type="component" value="Chromosome 4"/>
</dbReference>
<dbReference type="Gene3D" id="3.60.21.10">
    <property type="match status" value="1"/>
</dbReference>
<evidence type="ECO:0000313" key="1">
    <source>
        <dbReference type="EMBL" id="PNR54684.1"/>
    </source>
</evidence>
<dbReference type="EMBL" id="ABEU02000004">
    <property type="protein sequence ID" value="PNR54684.1"/>
    <property type="molecule type" value="Genomic_DNA"/>
</dbReference>
<dbReference type="PANTHER" id="PTHR47474">
    <property type="entry name" value="TYROSINE-PROTEIN PHOSPHATASE RLPH2"/>
    <property type="match status" value="1"/>
</dbReference>